<comment type="subcellular location">
    <subcellularLocation>
        <location evidence="2">Membrane</location>
        <topology evidence="2">Peripheral membrane protein</topology>
    </subcellularLocation>
</comment>
<dbReference type="InterPro" id="IPR050237">
    <property type="entry name" value="ATP-dep_AMP-bd_enzyme"/>
</dbReference>
<reference evidence="18" key="2">
    <citation type="journal article" date="2016" name="Genome Announc.">
        <title>Draft Genome Sequences of Two Novel Amoeba-Resistant Intranuclear Bacteria, 'Candidatus Berkiella cookevillensis' and 'Candidatus Berkiella aquae'.</title>
        <authorList>
            <person name="Mehari Y.T."/>
            <person name="Arivett B.A."/>
            <person name="Farone A.L."/>
            <person name="Gunderson J.H."/>
            <person name="Farone M.B."/>
        </authorList>
    </citation>
    <scope>NUCLEOTIDE SEQUENCE</scope>
    <source>
        <strain evidence="18">HT99</strain>
    </source>
</reference>
<evidence type="ECO:0000259" key="15">
    <source>
        <dbReference type="Pfam" id="PF00501"/>
    </source>
</evidence>
<reference evidence="17" key="1">
    <citation type="submission" date="2015-09" db="EMBL/GenBank/DDBJ databases">
        <title>Draft Genome Sequences of Two Novel Amoeba-resistant Intranuclear Bacteria, Candidatus Berkiella cookevillensis and Candidatus Berkiella aquae.</title>
        <authorList>
            <person name="Mehari Y.T."/>
            <person name="Arivett B.A."/>
            <person name="Farone A.L."/>
            <person name="Gunderson J.H."/>
            <person name="Farone M.B."/>
        </authorList>
    </citation>
    <scope>NUCLEOTIDE SEQUENCE [LARGE SCALE GENOMIC DNA]</scope>
    <source>
        <strain evidence="17">HT99</strain>
    </source>
</reference>
<keyword evidence="6" id="KW-0547">Nucleotide-binding</keyword>
<sequence>MEKIWLKSYDSGVPEFINPDQYPSLVALAEESFQKFKDRACYSNMGVALTYEEIDHKSQAFAGFLQKTCHLAKGERVAIMMPNVMQYPVALFGTLRAGLTVVNVNPLYTPRELRRVLQDSGAKCIVVLANFAHVLEQALEDSQVEHVVVTELGDLLGCIKGCIVNAVVKHVKKMVPAWHIPHAYSFKDVISHKNKNAFQPVTMTGDDLAFLQYTGGTTGGVKGAMLTHRNMVSNVLQASAWIEPFIENKKIEGGIITALPLYHIFSLTANCLVFLRAGITNILITNPRDIPGFVKELKRQTFAIMTGVNTLFNALLHNEEFLKLDFSKFMFTLGGGMAVQRAVAEHWKEVTGVALIEAYGLTETCPAVTINPMSLKNYNGSIGLPISSTNIKIVDDNNQELPLGDPGELCVQGPQVMKGYWNQPDKTAEVISSDGWLHTGDVATVDEHGFVRIVDRKKDIIIVSGFNVYPNEVEDVIAGIKGVKEVAVIGVKNDEHGEIVKAFIVSTDPALTAEQVIAYCRKDLTGYKVPREIEFRTELPKTNVGKILRRALREEENKKHSK</sequence>
<dbReference type="Gene3D" id="3.40.50.12780">
    <property type="entry name" value="N-terminal domain of ligase-like"/>
    <property type="match status" value="1"/>
</dbReference>
<dbReference type="InterPro" id="IPR042099">
    <property type="entry name" value="ANL_N_sf"/>
</dbReference>
<dbReference type="EC" id="6.2.1.3" evidence="12"/>
<evidence type="ECO:0000313" key="17">
    <source>
        <dbReference type="EMBL" id="KRG20454.1"/>
    </source>
</evidence>
<dbReference type="PATRIC" id="fig|1590043.3.peg.2428"/>
<dbReference type="GO" id="GO:0005524">
    <property type="term" value="F:ATP binding"/>
    <property type="evidence" value="ECO:0007669"/>
    <property type="project" value="UniProtKB-KW"/>
</dbReference>
<accession>A0A0Q9YIJ6</accession>
<keyword evidence="11" id="KW-0472">Membrane</keyword>
<feature type="domain" description="AMP-dependent synthetase/ligase" evidence="15">
    <location>
        <begin position="30"/>
        <end position="421"/>
    </location>
</feature>
<comment type="caution">
    <text evidence="17">The sequence shown here is derived from an EMBL/GenBank/DDBJ whole genome shotgun (WGS) entry which is preliminary data.</text>
</comment>
<dbReference type="InterPro" id="IPR045851">
    <property type="entry name" value="AMP-bd_C_sf"/>
</dbReference>
<evidence type="ECO:0000256" key="1">
    <source>
        <dbReference type="ARBA" id="ARBA00001946"/>
    </source>
</evidence>
<keyword evidence="8" id="KW-0067">ATP-binding</keyword>
<evidence type="ECO:0000256" key="8">
    <source>
        <dbReference type="ARBA" id="ARBA00022840"/>
    </source>
</evidence>
<dbReference type="EMBL" id="LKAJ01000011">
    <property type="protein sequence ID" value="KRG20454.1"/>
    <property type="molecule type" value="Genomic_DNA"/>
</dbReference>
<dbReference type="InterPro" id="IPR025110">
    <property type="entry name" value="AMP-bd_C"/>
</dbReference>
<comment type="pathway">
    <text evidence="3">Lipid metabolism; fatty acid beta-oxidation.</text>
</comment>
<feature type="domain" description="AMP-binding enzyme C-terminal" evidence="16">
    <location>
        <begin position="472"/>
        <end position="546"/>
    </location>
</feature>
<evidence type="ECO:0000256" key="6">
    <source>
        <dbReference type="ARBA" id="ARBA00022741"/>
    </source>
</evidence>
<evidence type="ECO:0000313" key="19">
    <source>
        <dbReference type="Proteomes" id="UP000051497"/>
    </source>
</evidence>
<evidence type="ECO:0000256" key="4">
    <source>
        <dbReference type="ARBA" id="ARBA00006432"/>
    </source>
</evidence>
<keyword evidence="19" id="KW-1185">Reference proteome</keyword>
<comment type="similarity">
    <text evidence="4">Belongs to the ATP-dependent AMP-binding enzyme family.</text>
</comment>
<protein>
    <recommendedName>
        <fullName evidence="13">Long-chain-fatty-acid--CoA ligase</fullName>
        <ecNumber evidence="12">6.2.1.3</ecNumber>
    </recommendedName>
    <alternativeName>
        <fullName evidence="14">Long-chain acyl-CoA synthetase</fullName>
    </alternativeName>
</protein>
<dbReference type="Gene3D" id="3.30.300.30">
    <property type="match status" value="1"/>
</dbReference>
<dbReference type="PROSITE" id="PS00455">
    <property type="entry name" value="AMP_BINDING"/>
    <property type="match status" value="1"/>
</dbReference>
<dbReference type="SUPFAM" id="SSF56801">
    <property type="entry name" value="Acetyl-CoA synthetase-like"/>
    <property type="match status" value="1"/>
</dbReference>
<keyword evidence="9" id="KW-0460">Magnesium</keyword>
<dbReference type="OrthoDB" id="9803968at2"/>
<proteinExistence type="inferred from homology"/>
<dbReference type="Proteomes" id="UP000051497">
    <property type="component" value="Unassembled WGS sequence"/>
</dbReference>
<evidence type="ECO:0000256" key="7">
    <source>
        <dbReference type="ARBA" id="ARBA00022832"/>
    </source>
</evidence>
<dbReference type="InterPro" id="IPR020845">
    <property type="entry name" value="AMP-binding_CS"/>
</dbReference>
<dbReference type="Pfam" id="PF13193">
    <property type="entry name" value="AMP-binding_C"/>
    <property type="match status" value="1"/>
</dbReference>
<keyword evidence="10" id="KW-0443">Lipid metabolism</keyword>
<dbReference type="EMBL" id="LKAJ02000001">
    <property type="protein sequence ID" value="MCS5712253.1"/>
    <property type="molecule type" value="Genomic_DNA"/>
</dbReference>
<dbReference type="Pfam" id="PF00501">
    <property type="entry name" value="AMP-binding"/>
    <property type="match status" value="1"/>
</dbReference>
<evidence type="ECO:0000256" key="11">
    <source>
        <dbReference type="ARBA" id="ARBA00023136"/>
    </source>
</evidence>
<keyword evidence="5 17" id="KW-0436">Ligase</keyword>
<dbReference type="FunFam" id="3.30.300.30:FF:000006">
    <property type="entry name" value="Long-chain-fatty-acid--CoA ligase FadD"/>
    <property type="match status" value="1"/>
</dbReference>
<dbReference type="GO" id="GO:0016020">
    <property type="term" value="C:membrane"/>
    <property type="evidence" value="ECO:0007669"/>
    <property type="project" value="UniProtKB-SubCell"/>
</dbReference>
<dbReference type="PANTHER" id="PTHR43767:SF8">
    <property type="entry name" value="LONG-CHAIN-FATTY-ACID--COA LIGASE"/>
    <property type="match status" value="1"/>
</dbReference>
<evidence type="ECO:0000313" key="18">
    <source>
        <dbReference type="EMBL" id="MCS5712253.1"/>
    </source>
</evidence>
<dbReference type="STRING" id="295108.HT99x_02382"/>
<evidence type="ECO:0000256" key="2">
    <source>
        <dbReference type="ARBA" id="ARBA00004170"/>
    </source>
</evidence>
<organism evidence="17">
    <name type="scientific">Candidatus Berkiella aquae</name>
    <dbReference type="NCBI Taxonomy" id="295108"/>
    <lineage>
        <taxon>Bacteria</taxon>
        <taxon>Pseudomonadati</taxon>
        <taxon>Pseudomonadota</taxon>
        <taxon>Gammaproteobacteria</taxon>
        <taxon>Candidatus Berkiellales</taxon>
        <taxon>Candidatus Berkiellaceae</taxon>
        <taxon>Candidatus Berkiella</taxon>
    </lineage>
</organism>
<evidence type="ECO:0000256" key="12">
    <source>
        <dbReference type="ARBA" id="ARBA00026121"/>
    </source>
</evidence>
<reference evidence="18" key="3">
    <citation type="submission" date="2021-06" db="EMBL/GenBank/DDBJ databases">
        <title>Genomic Description and Analysis of Intracellular Bacteria, Candidatus Berkiella cookevillensis and Candidatus Berkiella aquae.</title>
        <authorList>
            <person name="Kidane D.T."/>
            <person name="Mehari Y.T."/>
            <person name="Rice F.C."/>
            <person name="Arivett B.A."/>
            <person name="Farone A.L."/>
            <person name="Berk S.G."/>
            <person name="Farone M.B."/>
        </authorList>
    </citation>
    <scope>NUCLEOTIDE SEQUENCE</scope>
    <source>
        <strain evidence="18">HT99</strain>
    </source>
</reference>
<dbReference type="AlphaFoldDB" id="A0A0Q9YIJ6"/>
<evidence type="ECO:0000256" key="14">
    <source>
        <dbReference type="ARBA" id="ARBA00042773"/>
    </source>
</evidence>
<evidence type="ECO:0000256" key="3">
    <source>
        <dbReference type="ARBA" id="ARBA00005005"/>
    </source>
</evidence>
<dbReference type="GO" id="GO:0004467">
    <property type="term" value="F:long-chain fatty acid-CoA ligase activity"/>
    <property type="evidence" value="ECO:0007669"/>
    <property type="project" value="UniProtKB-EC"/>
</dbReference>
<evidence type="ECO:0000256" key="5">
    <source>
        <dbReference type="ARBA" id="ARBA00022598"/>
    </source>
</evidence>
<keyword evidence="7" id="KW-0276">Fatty acid metabolism</keyword>
<gene>
    <name evidence="17" type="primary">fadD</name>
    <name evidence="18" type="ORF">HT99x_012495</name>
    <name evidence="17" type="ORF">HT99x_02382</name>
</gene>
<comment type="cofactor">
    <cofactor evidence="1">
        <name>Mg(2+)</name>
        <dbReference type="ChEBI" id="CHEBI:18420"/>
    </cofactor>
</comment>
<evidence type="ECO:0000256" key="10">
    <source>
        <dbReference type="ARBA" id="ARBA00023098"/>
    </source>
</evidence>
<dbReference type="InterPro" id="IPR000873">
    <property type="entry name" value="AMP-dep_synth/lig_dom"/>
</dbReference>
<dbReference type="FunFam" id="3.40.50.12780:FF:000003">
    <property type="entry name" value="Long-chain-fatty-acid--CoA ligase FadD"/>
    <property type="match status" value="1"/>
</dbReference>
<evidence type="ECO:0000256" key="9">
    <source>
        <dbReference type="ARBA" id="ARBA00022842"/>
    </source>
</evidence>
<evidence type="ECO:0000256" key="13">
    <source>
        <dbReference type="ARBA" id="ARBA00039545"/>
    </source>
</evidence>
<evidence type="ECO:0000259" key="16">
    <source>
        <dbReference type="Pfam" id="PF13193"/>
    </source>
</evidence>
<dbReference type="RefSeq" id="WP_075067000.1">
    <property type="nucleotide sequence ID" value="NZ_LKAJ02000001.1"/>
</dbReference>
<dbReference type="PANTHER" id="PTHR43767">
    <property type="entry name" value="LONG-CHAIN-FATTY-ACID--COA LIGASE"/>
    <property type="match status" value="1"/>
</dbReference>
<name>A0A0Q9YIJ6_9GAMM</name>
<dbReference type="CDD" id="cd05936">
    <property type="entry name" value="FC-FACS_FadD_like"/>
    <property type="match status" value="1"/>
</dbReference>